<dbReference type="GO" id="GO:0005886">
    <property type="term" value="C:plasma membrane"/>
    <property type="evidence" value="ECO:0007669"/>
    <property type="project" value="TreeGrafter"/>
</dbReference>
<evidence type="ECO:0000256" key="4">
    <source>
        <dbReference type="ARBA" id="ARBA00023136"/>
    </source>
</evidence>
<keyword evidence="11" id="KW-1185">Reference proteome</keyword>
<dbReference type="InterPro" id="IPR012340">
    <property type="entry name" value="NA-bd_OB-fold"/>
</dbReference>
<dbReference type="InterPro" id="IPR029045">
    <property type="entry name" value="ClpP/crotonase-like_dom_sf"/>
</dbReference>
<feature type="transmembrane region" description="Helical" evidence="5">
    <location>
        <begin position="529"/>
        <end position="547"/>
    </location>
</feature>
<dbReference type="PANTHER" id="PTHR33507">
    <property type="entry name" value="INNER MEMBRANE PROTEIN YBBJ"/>
    <property type="match status" value="1"/>
</dbReference>
<evidence type="ECO:0000256" key="3">
    <source>
        <dbReference type="ARBA" id="ARBA00022989"/>
    </source>
</evidence>
<name>A0A517PA68_9PLAN</name>
<sequence length="725" mass="76511" precursor="true">MRSRLLAAALLLSGLGAGTAAARAQEAAPAADATKAPPAALVKVGSPVDEAVVGTVQNAALKLQRQSEDAGVRGVLVLELTPGSSRFGPVRDLAQFLTSAELSDVRTVAWVPESVDGNNAIVALACEEIVLHPDAELGDLGRGRALEPADEAFVLALAEKRHNRLVSPALVRGLADPGQAVLKVTLGEGANAETRLVTPAELKEIRESAPGDVQVDRIKEEGVPGRFSGERARALGILAAATAETKNDVARLYDLPTLRTAAAAGGVPDVAYIRIDEPIEPIIGEFVKRQIDRSVARGANLIVFELTSRSGSLVTAQDLATRIADLSERNVHTVAFVPQEAFGTAAMVALACDELYMETGARIGRVGRLTEADGEAAAEDVALARQELKFLAEQKGRPPAIAEALADPALEVFAVTNARTGREWYLTDAEIHAQGDEWRRGPLVPETRAGEAVVLTADRAEELGLARPPVADLDELKQRLGVPADVALNPVGKTWMDTLVFVLNTSAAVWFLLFAGAALLYLELHFFTGILGILSVTCFALFFWSQFLGGTAGWLEITLALLGLACLAIEAFVIPGFGVFGVTGGLLVLASLVMAMQTFGVGFSTDRMATSLATVVAALGGVIVFGIVSNRFLPRMPLFNQMILAPPGMEVAGPALRPDLLEEVERPVGPRVGDEGVTRTALRPSGKAEIGGDYLDVVSDGPFVDPDTPVRITKLEGPRVFVRAT</sequence>
<feature type="chain" id="PRO_5021710166" evidence="6">
    <location>
        <begin position="25"/>
        <end position="725"/>
    </location>
</feature>
<dbReference type="Pfam" id="PF25145">
    <property type="entry name" value="NfeD1b_N"/>
    <property type="match status" value="1"/>
</dbReference>
<evidence type="ECO:0000313" key="11">
    <source>
        <dbReference type="Proteomes" id="UP000318741"/>
    </source>
</evidence>
<evidence type="ECO:0000256" key="5">
    <source>
        <dbReference type="SAM" id="Phobius"/>
    </source>
</evidence>
<dbReference type="InterPro" id="IPR056739">
    <property type="entry name" value="NfeD_membrane"/>
</dbReference>
<dbReference type="InterPro" id="IPR052165">
    <property type="entry name" value="Membrane_assoc_protease"/>
</dbReference>
<feature type="domain" description="NfeD integral membrane" evidence="8">
    <location>
        <begin position="510"/>
        <end position="625"/>
    </location>
</feature>
<evidence type="ECO:0000259" key="7">
    <source>
        <dbReference type="Pfam" id="PF01957"/>
    </source>
</evidence>
<keyword evidence="4 5" id="KW-0472">Membrane</keyword>
<evidence type="ECO:0000256" key="6">
    <source>
        <dbReference type="SAM" id="SignalP"/>
    </source>
</evidence>
<gene>
    <name evidence="10" type="ORF">CA12_23650</name>
</gene>
<dbReference type="Pfam" id="PF01957">
    <property type="entry name" value="NfeD"/>
    <property type="match status" value="1"/>
</dbReference>
<dbReference type="PANTHER" id="PTHR33507:SF3">
    <property type="entry name" value="INNER MEMBRANE PROTEIN YBBJ"/>
    <property type="match status" value="1"/>
</dbReference>
<evidence type="ECO:0000259" key="8">
    <source>
        <dbReference type="Pfam" id="PF24961"/>
    </source>
</evidence>
<dbReference type="Gene3D" id="3.90.226.10">
    <property type="entry name" value="2-enoyl-CoA Hydratase, Chain A, domain 1"/>
    <property type="match status" value="1"/>
</dbReference>
<comment type="subcellular location">
    <subcellularLocation>
        <location evidence="1">Membrane</location>
        <topology evidence="1">Multi-pass membrane protein</topology>
    </subcellularLocation>
</comment>
<feature type="signal peptide" evidence="6">
    <location>
        <begin position="1"/>
        <end position="24"/>
    </location>
</feature>
<dbReference type="AlphaFoldDB" id="A0A517PA68"/>
<feature type="domain" description="NfeD1b N-terminal" evidence="9">
    <location>
        <begin position="270"/>
        <end position="415"/>
    </location>
</feature>
<feature type="transmembrane region" description="Helical" evidence="5">
    <location>
        <begin position="553"/>
        <end position="573"/>
    </location>
</feature>
<evidence type="ECO:0000256" key="1">
    <source>
        <dbReference type="ARBA" id="ARBA00004141"/>
    </source>
</evidence>
<organism evidence="10 11">
    <name type="scientific">Alienimonas californiensis</name>
    <dbReference type="NCBI Taxonomy" id="2527989"/>
    <lineage>
        <taxon>Bacteria</taxon>
        <taxon>Pseudomonadati</taxon>
        <taxon>Planctomycetota</taxon>
        <taxon>Planctomycetia</taxon>
        <taxon>Planctomycetales</taxon>
        <taxon>Planctomycetaceae</taxon>
        <taxon>Alienimonas</taxon>
    </lineage>
</organism>
<feature type="transmembrane region" description="Helical" evidence="5">
    <location>
        <begin position="612"/>
        <end position="633"/>
    </location>
</feature>
<proteinExistence type="predicted"/>
<keyword evidence="6" id="KW-0732">Signal</keyword>
<evidence type="ECO:0000259" key="9">
    <source>
        <dbReference type="Pfam" id="PF25145"/>
    </source>
</evidence>
<dbReference type="InterPro" id="IPR002810">
    <property type="entry name" value="NfeD-like_C"/>
</dbReference>
<keyword evidence="3 5" id="KW-1133">Transmembrane helix</keyword>
<protein>
    <submittedName>
        <fullName evidence="10">Uncharacterized protein</fullName>
    </submittedName>
</protein>
<keyword evidence="2 5" id="KW-0812">Transmembrane</keyword>
<dbReference type="Proteomes" id="UP000318741">
    <property type="component" value="Chromosome"/>
</dbReference>
<dbReference type="InterPro" id="IPR056738">
    <property type="entry name" value="NfeD1b_N"/>
</dbReference>
<dbReference type="Gene3D" id="2.40.50.140">
    <property type="entry name" value="Nucleic acid-binding proteins"/>
    <property type="match status" value="1"/>
</dbReference>
<evidence type="ECO:0000256" key="2">
    <source>
        <dbReference type="ARBA" id="ARBA00022692"/>
    </source>
</evidence>
<feature type="transmembrane region" description="Helical" evidence="5">
    <location>
        <begin position="499"/>
        <end position="522"/>
    </location>
</feature>
<dbReference type="EMBL" id="CP036265">
    <property type="protein sequence ID" value="QDT16264.1"/>
    <property type="molecule type" value="Genomic_DNA"/>
</dbReference>
<accession>A0A517PA68</accession>
<dbReference type="KEGG" id="acaf:CA12_23650"/>
<dbReference type="Pfam" id="PF24961">
    <property type="entry name" value="NfeD_membrane"/>
    <property type="match status" value="1"/>
</dbReference>
<feature type="domain" description="NfeD-like C-terminal" evidence="7">
    <location>
        <begin position="672"/>
        <end position="723"/>
    </location>
</feature>
<evidence type="ECO:0000313" key="10">
    <source>
        <dbReference type="EMBL" id="QDT16264.1"/>
    </source>
</evidence>
<dbReference type="RefSeq" id="WP_145359113.1">
    <property type="nucleotide sequence ID" value="NZ_CP036265.1"/>
</dbReference>
<dbReference type="SUPFAM" id="SSF52096">
    <property type="entry name" value="ClpP/crotonase"/>
    <property type="match status" value="1"/>
</dbReference>
<feature type="transmembrane region" description="Helical" evidence="5">
    <location>
        <begin position="580"/>
        <end position="600"/>
    </location>
</feature>
<reference evidence="10 11" key="1">
    <citation type="submission" date="2019-02" db="EMBL/GenBank/DDBJ databases">
        <title>Deep-cultivation of Planctomycetes and their phenomic and genomic characterization uncovers novel biology.</title>
        <authorList>
            <person name="Wiegand S."/>
            <person name="Jogler M."/>
            <person name="Boedeker C."/>
            <person name="Pinto D."/>
            <person name="Vollmers J."/>
            <person name="Rivas-Marin E."/>
            <person name="Kohn T."/>
            <person name="Peeters S.H."/>
            <person name="Heuer A."/>
            <person name="Rast P."/>
            <person name="Oberbeckmann S."/>
            <person name="Bunk B."/>
            <person name="Jeske O."/>
            <person name="Meyerdierks A."/>
            <person name="Storesund J.E."/>
            <person name="Kallscheuer N."/>
            <person name="Luecker S."/>
            <person name="Lage O.M."/>
            <person name="Pohl T."/>
            <person name="Merkel B.J."/>
            <person name="Hornburger P."/>
            <person name="Mueller R.-W."/>
            <person name="Bruemmer F."/>
            <person name="Labrenz M."/>
            <person name="Spormann A.M."/>
            <person name="Op den Camp H."/>
            <person name="Overmann J."/>
            <person name="Amann R."/>
            <person name="Jetten M.S.M."/>
            <person name="Mascher T."/>
            <person name="Medema M.H."/>
            <person name="Devos D.P."/>
            <person name="Kaster A.-K."/>
            <person name="Ovreas L."/>
            <person name="Rohde M."/>
            <person name="Galperin M.Y."/>
            <person name="Jogler C."/>
        </authorList>
    </citation>
    <scope>NUCLEOTIDE SEQUENCE [LARGE SCALE GENOMIC DNA]</scope>
    <source>
        <strain evidence="10 11">CA12</strain>
    </source>
</reference>
<dbReference type="OrthoDB" id="284354at2"/>